<dbReference type="RefSeq" id="WP_152872400.1">
    <property type="nucleotide sequence ID" value="NZ_WBSL01000015.1"/>
</dbReference>
<organism evidence="1 2">
    <name type="scientific">Deinococcus terrestris</name>
    <dbReference type="NCBI Taxonomy" id="2651870"/>
    <lineage>
        <taxon>Bacteria</taxon>
        <taxon>Thermotogati</taxon>
        <taxon>Deinococcota</taxon>
        <taxon>Deinococci</taxon>
        <taxon>Deinococcales</taxon>
        <taxon>Deinococcaceae</taxon>
        <taxon>Deinococcus</taxon>
    </lineage>
</organism>
<evidence type="ECO:0000313" key="1">
    <source>
        <dbReference type="EMBL" id="MPY68098.1"/>
    </source>
</evidence>
<protein>
    <submittedName>
        <fullName evidence="1">Uncharacterized protein</fullName>
    </submittedName>
</protein>
<dbReference type="EMBL" id="WBSL01000015">
    <property type="protein sequence ID" value="MPY68098.1"/>
    <property type="molecule type" value="Genomic_DNA"/>
</dbReference>
<evidence type="ECO:0000313" key="2">
    <source>
        <dbReference type="Proteomes" id="UP000484842"/>
    </source>
</evidence>
<name>A0A7X1TSR2_9DEIO</name>
<accession>A0A7X1TSR2</accession>
<comment type="caution">
    <text evidence="1">The sequence shown here is derived from an EMBL/GenBank/DDBJ whole genome shotgun (WGS) entry which is preliminary data.</text>
</comment>
<gene>
    <name evidence="1" type="ORF">F8S09_15685</name>
</gene>
<keyword evidence="2" id="KW-1185">Reference proteome</keyword>
<sequence length="108" mass="12182">MLLAGCTMGGISDEPLAGEYVLITDDEDLNEYSIGRRRQENWTLLIGAVTHIAHDQNFILAIGYDGYFIVRVREQQTFGPLSAREFQEKRKTLQVPPGLHLKVLPPLD</sequence>
<dbReference type="Proteomes" id="UP000484842">
    <property type="component" value="Unassembled WGS sequence"/>
</dbReference>
<reference evidence="1 2" key="1">
    <citation type="submission" date="2019-10" db="EMBL/GenBank/DDBJ databases">
        <title>Deinococcus sp. isolated from soil.</title>
        <authorList>
            <person name="Li Y."/>
            <person name="Wang J."/>
        </authorList>
    </citation>
    <scope>NUCLEOTIDE SEQUENCE [LARGE SCALE GENOMIC DNA]</scope>
    <source>
        <strain evidence="1 2">SDU3-2</strain>
    </source>
</reference>
<dbReference type="AlphaFoldDB" id="A0A7X1TSR2"/>
<proteinExistence type="predicted"/>